<keyword evidence="5" id="KW-1185">Reference proteome</keyword>
<proteinExistence type="predicted"/>
<keyword evidence="1" id="KW-0812">Transmembrane</keyword>
<dbReference type="Pfam" id="PF23572">
    <property type="entry name" value="GH3_C"/>
    <property type="match status" value="1"/>
</dbReference>
<evidence type="ECO:0000313" key="5">
    <source>
        <dbReference type="Proteomes" id="UP001163046"/>
    </source>
</evidence>
<feature type="domain" description="GH3 middle" evidence="2">
    <location>
        <begin position="408"/>
        <end position="478"/>
    </location>
</feature>
<dbReference type="Pfam" id="PF23571">
    <property type="entry name" value="GH3_M"/>
    <property type="match status" value="1"/>
</dbReference>
<evidence type="ECO:0000259" key="2">
    <source>
        <dbReference type="Pfam" id="PF23571"/>
    </source>
</evidence>
<keyword evidence="1" id="KW-1133">Transmembrane helix</keyword>
<dbReference type="GO" id="GO:0005737">
    <property type="term" value="C:cytoplasm"/>
    <property type="evidence" value="ECO:0007669"/>
    <property type="project" value="TreeGrafter"/>
</dbReference>
<feature type="domain" description="GH3 C-terminal" evidence="3">
    <location>
        <begin position="498"/>
        <end position="611"/>
    </location>
</feature>
<dbReference type="OrthoDB" id="10004661at2759"/>
<evidence type="ECO:0000259" key="3">
    <source>
        <dbReference type="Pfam" id="PF23572"/>
    </source>
</evidence>
<protein>
    <recommendedName>
        <fullName evidence="6">Indole-3-acetic acid-amido synthetase GH3.9</fullName>
    </recommendedName>
</protein>
<feature type="transmembrane region" description="Helical" evidence="1">
    <location>
        <begin position="6"/>
        <end position="24"/>
    </location>
</feature>
<comment type="caution">
    <text evidence="4">The sequence shown here is derived from an EMBL/GenBank/DDBJ whole genome shotgun (WGS) entry which is preliminary data.</text>
</comment>
<dbReference type="InterPro" id="IPR055377">
    <property type="entry name" value="GH3_M"/>
</dbReference>
<organism evidence="4 5">
    <name type="scientific">Desmophyllum pertusum</name>
    <dbReference type="NCBI Taxonomy" id="174260"/>
    <lineage>
        <taxon>Eukaryota</taxon>
        <taxon>Metazoa</taxon>
        <taxon>Cnidaria</taxon>
        <taxon>Anthozoa</taxon>
        <taxon>Hexacorallia</taxon>
        <taxon>Scleractinia</taxon>
        <taxon>Caryophylliina</taxon>
        <taxon>Caryophylliidae</taxon>
        <taxon>Desmophyllum</taxon>
    </lineage>
</organism>
<dbReference type="Proteomes" id="UP001163046">
    <property type="component" value="Unassembled WGS sequence"/>
</dbReference>
<accession>A0A9X0CNP5</accession>
<keyword evidence="1" id="KW-0472">Membrane</keyword>
<evidence type="ECO:0000256" key="1">
    <source>
        <dbReference type="SAM" id="Phobius"/>
    </source>
</evidence>
<evidence type="ECO:0000313" key="4">
    <source>
        <dbReference type="EMBL" id="KAJ7369776.1"/>
    </source>
</evidence>
<gene>
    <name evidence="4" type="ORF">OS493_036419</name>
</gene>
<reference evidence="4" key="1">
    <citation type="submission" date="2023-01" db="EMBL/GenBank/DDBJ databases">
        <title>Genome assembly of the deep-sea coral Lophelia pertusa.</title>
        <authorList>
            <person name="Herrera S."/>
            <person name="Cordes E."/>
        </authorList>
    </citation>
    <scope>NUCLEOTIDE SEQUENCE</scope>
    <source>
        <strain evidence="4">USNM1676648</strain>
        <tissue evidence="4">Polyp</tissue>
    </source>
</reference>
<dbReference type="InterPro" id="IPR004993">
    <property type="entry name" value="GH3"/>
</dbReference>
<evidence type="ECO:0008006" key="6">
    <source>
        <dbReference type="Google" id="ProtNLM"/>
    </source>
</evidence>
<sequence>MAVKLISYFKVCGFILIPVSLAMMPTKITTIILSALLCFLACIVVVVSLHIFSKRTSESHTFRSLLQHYQAIMFLWIFGWRARKQLERESKDCSNVQEKLLMEILKTNKNTVYGKEYNFESIESSREFMVAHPLTTKCHYKEYVDRIAKGEDAVLTKERPQLLAVTSGTTGPGCMIPRIPSQGSLFFVGRAAIFNVMYTVYPKTFNLQRTLVFYSKRNEEITEGGIPKRCITGVPPSGAQLAIYPTPGPGFHILNNHVSTYVHLLFGLKDRNIGSIFANFAQYIYRGFLTLEENWERLVKDIEEGRIGPDIELDIETRSELNSFLKPDKKRAQELKKEFQTGFAGIVPRIWPNLNIILCVTTGSEELYAKKLREKYIGHVPMYSAMYSSTETLIGVNLWPKDEPAYLPALSAAFFEFLPIDECRKEQPKTRLPEDLELDSLYELVVTTRAGLYRYRMGDVVKVVRYHNKCPVFEFQYRSGQLFTDHVTEKMMYDALMTSVQSFDGKVQLEEYTCAESVLFDALPETGTEEPKGTFHVVFVELNGVLGEDETRLLQEKLDEALRNRNILHNERRVLGVDLSTRLYRVKQGTFDKLREYLMSVNPMTSPIQFKNTESDNFKRGGKTVAWKPASVTCACYTAAREDYIVTFLLVQ</sequence>
<dbReference type="GO" id="GO:0016881">
    <property type="term" value="F:acid-amino acid ligase activity"/>
    <property type="evidence" value="ECO:0007669"/>
    <property type="project" value="TreeGrafter"/>
</dbReference>
<dbReference type="PANTHER" id="PTHR31901:SF9">
    <property type="entry name" value="GH3 DOMAIN-CONTAINING PROTEIN"/>
    <property type="match status" value="1"/>
</dbReference>
<name>A0A9X0CNP5_9CNID</name>
<dbReference type="InterPro" id="IPR055378">
    <property type="entry name" value="GH3_C"/>
</dbReference>
<dbReference type="AlphaFoldDB" id="A0A9X0CNP5"/>
<dbReference type="PANTHER" id="PTHR31901">
    <property type="entry name" value="GH3 DOMAIN-CONTAINING PROTEIN"/>
    <property type="match status" value="1"/>
</dbReference>
<feature type="transmembrane region" description="Helical" evidence="1">
    <location>
        <begin position="31"/>
        <end position="53"/>
    </location>
</feature>
<dbReference type="EMBL" id="MU826886">
    <property type="protein sequence ID" value="KAJ7369776.1"/>
    <property type="molecule type" value="Genomic_DNA"/>
</dbReference>
<dbReference type="Pfam" id="PF03321">
    <property type="entry name" value="GH3"/>
    <property type="match status" value="1"/>
</dbReference>